<dbReference type="Pfam" id="PF13649">
    <property type="entry name" value="Methyltransf_25"/>
    <property type="match status" value="1"/>
</dbReference>
<name>A0A023G8C3_AMBTT</name>
<dbReference type="InterPro" id="IPR041698">
    <property type="entry name" value="Methyltransf_25"/>
</dbReference>
<evidence type="ECO:0000313" key="4">
    <source>
        <dbReference type="EMBL" id="JAC30077.1"/>
    </source>
</evidence>
<dbReference type="GO" id="GO:0032259">
    <property type="term" value="P:methylation"/>
    <property type="evidence" value="ECO:0007669"/>
    <property type="project" value="UniProtKB-KW"/>
</dbReference>
<feature type="domain" description="Methyltransferase" evidence="3">
    <location>
        <begin position="75"/>
        <end position="172"/>
    </location>
</feature>
<dbReference type="SUPFAM" id="SSF53335">
    <property type="entry name" value="S-adenosyl-L-methionine-dependent methyltransferases"/>
    <property type="match status" value="1"/>
</dbReference>
<dbReference type="GO" id="GO:0008168">
    <property type="term" value="F:methyltransferase activity"/>
    <property type="evidence" value="ECO:0007669"/>
    <property type="project" value="UniProtKB-KW"/>
</dbReference>
<reference evidence="4" key="1">
    <citation type="submission" date="2014-03" db="EMBL/GenBank/DDBJ databases">
        <title>The sialotranscriptome of Amblyomma triste, Amblyomma parvum and Amblyomma cajennense ticks, uncovered by 454-based RNA-seq.</title>
        <authorList>
            <person name="Garcia G.R."/>
            <person name="Gardinassi L.G."/>
            <person name="Ribeiro J.M."/>
            <person name="Anatriello E."/>
            <person name="Ferreira B.R."/>
            <person name="Moreira H.N."/>
            <person name="Mafra C."/>
            <person name="Olegario M.M."/>
            <person name="Szabo P.J."/>
            <person name="Miranda-Santos I.K."/>
            <person name="Maruyama S.R."/>
        </authorList>
    </citation>
    <scope>NUCLEOTIDE SEQUENCE</scope>
    <source>
        <strain evidence="4">Mato Grasso do Sul</strain>
        <tissue evidence="4">Salivary glands</tissue>
    </source>
</reference>
<evidence type="ECO:0000259" key="3">
    <source>
        <dbReference type="Pfam" id="PF13649"/>
    </source>
</evidence>
<sequence length="309" mass="35965">LAPQKLLRFNFHSTVPPRSCERMAQQQVQSTCPEHDDAEMFEVRSERYAAANAAILDAFNNAFEICDDQSAQQFIDVGCGPGNFTFKHLLPRLPPCRRLVAADCSDNMLKFAAKKYPHQKIEYLPLDIMGDVDKFVQEQGQFQRVYSFFMLQWVRDQRKGMQNVRKLIAPGGEFFTVLLTTSYFYDLFEVMLEHPHWAKYREAIETFLPAITGARDVRVLRKYARDLVEMADLIPLACEVFAYPPTKRTKDDLIRNLLSFNPVYPLINDEEKEELRKFVTEYTDKLWADIQEGKDMDRKVVVVHAQKTF</sequence>
<keyword evidence="2 4" id="KW-0808">Transferase</keyword>
<dbReference type="AlphaFoldDB" id="A0A023G8C3"/>
<feature type="non-terminal residue" evidence="4">
    <location>
        <position position="1"/>
    </location>
</feature>
<dbReference type="InterPro" id="IPR029063">
    <property type="entry name" value="SAM-dependent_MTases_sf"/>
</dbReference>
<evidence type="ECO:0000256" key="2">
    <source>
        <dbReference type="ARBA" id="ARBA00022679"/>
    </source>
</evidence>
<protein>
    <submittedName>
        <fullName evidence="4">Putative juvenile hormone acid methyltransferase</fullName>
    </submittedName>
</protein>
<dbReference type="Gene3D" id="3.40.50.150">
    <property type="entry name" value="Vaccinia Virus protein VP39"/>
    <property type="match status" value="1"/>
</dbReference>
<dbReference type="CDD" id="cd02440">
    <property type="entry name" value="AdoMet_MTases"/>
    <property type="match status" value="1"/>
</dbReference>
<proteinExistence type="evidence at transcript level"/>
<accession>A0A023G8C3</accession>
<keyword evidence="1 4" id="KW-0489">Methyltransferase</keyword>
<dbReference type="PANTHER" id="PTHR43861">
    <property type="entry name" value="TRANS-ACONITATE 2-METHYLTRANSFERASE-RELATED"/>
    <property type="match status" value="1"/>
</dbReference>
<organism evidence="4">
    <name type="scientific">Amblyomma triste</name>
    <name type="common">Neotropical tick</name>
    <dbReference type="NCBI Taxonomy" id="251400"/>
    <lineage>
        <taxon>Eukaryota</taxon>
        <taxon>Metazoa</taxon>
        <taxon>Ecdysozoa</taxon>
        <taxon>Arthropoda</taxon>
        <taxon>Chelicerata</taxon>
        <taxon>Arachnida</taxon>
        <taxon>Acari</taxon>
        <taxon>Parasitiformes</taxon>
        <taxon>Ixodida</taxon>
        <taxon>Ixodoidea</taxon>
        <taxon>Ixodidae</taxon>
        <taxon>Amblyomminae</taxon>
        <taxon>Amblyomma</taxon>
    </lineage>
</organism>
<dbReference type="EMBL" id="GBBM01005341">
    <property type="protein sequence ID" value="JAC30077.1"/>
    <property type="molecule type" value="mRNA"/>
</dbReference>
<dbReference type="PANTHER" id="PTHR43861:SF1">
    <property type="entry name" value="TRANS-ACONITATE 2-METHYLTRANSFERASE"/>
    <property type="match status" value="1"/>
</dbReference>
<evidence type="ECO:0000256" key="1">
    <source>
        <dbReference type="ARBA" id="ARBA00022603"/>
    </source>
</evidence>